<dbReference type="OMA" id="CRIVASN"/>
<dbReference type="EMBL" id="CM002873">
    <property type="protein sequence ID" value="KFK33577.1"/>
    <property type="molecule type" value="Genomic_DNA"/>
</dbReference>
<evidence type="ECO:0000259" key="1">
    <source>
        <dbReference type="PROSITE" id="PS51153"/>
    </source>
</evidence>
<dbReference type="InterPro" id="IPR008808">
    <property type="entry name" value="Powdery_mildew-R_dom"/>
</dbReference>
<dbReference type="Pfam" id="PF05659">
    <property type="entry name" value="RPW8"/>
    <property type="match status" value="1"/>
</dbReference>
<gene>
    <name evidence="2" type="ordered locus">AALP_Aa5g031900</name>
</gene>
<keyword evidence="3" id="KW-1185">Reference proteome</keyword>
<proteinExistence type="predicted"/>
<name>A0A087GUM5_ARAAL</name>
<protein>
    <recommendedName>
        <fullName evidence="1">RPW8 domain-containing protein</fullName>
    </recommendedName>
</protein>
<accession>A0A087GUM5</accession>
<dbReference type="OrthoDB" id="1704169at2759"/>
<dbReference type="PROSITE" id="PS51153">
    <property type="entry name" value="RPW8"/>
    <property type="match status" value="1"/>
</dbReference>
<feature type="domain" description="RPW8" evidence="1">
    <location>
        <begin position="1"/>
        <end position="134"/>
    </location>
</feature>
<evidence type="ECO:0000313" key="3">
    <source>
        <dbReference type="Proteomes" id="UP000029120"/>
    </source>
</evidence>
<reference evidence="3" key="1">
    <citation type="journal article" date="2015" name="Nat. Plants">
        <title>Genome expansion of Arabis alpina linked with retrotransposition and reduced symmetric DNA methylation.</title>
        <authorList>
            <person name="Willing E.M."/>
            <person name="Rawat V."/>
            <person name="Mandakova T."/>
            <person name="Maumus F."/>
            <person name="James G.V."/>
            <person name="Nordstroem K.J."/>
            <person name="Becker C."/>
            <person name="Warthmann N."/>
            <person name="Chica C."/>
            <person name="Szarzynska B."/>
            <person name="Zytnicki M."/>
            <person name="Albani M.C."/>
            <person name="Kiefer C."/>
            <person name="Bergonzi S."/>
            <person name="Castaings L."/>
            <person name="Mateos J.L."/>
            <person name="Berns M.C."/>
            <person name="Bujdoso N."/>
            <person name="Piofczyk T."/>
            <person name="de Lorenzo L."/>
            <person name="Barrero-Sicilia C."/>
            <person name="Mateos I."/>
            <person name="Piednoel M."/>
            <person name="Hagmann J."/>
            <person name="Chen-Min-Tao R."/>
            <person name="Iglesias-Fernandez R."/>
            <person name="Schuster S.C."/>
            <person name="Alonso-Blanco C."/>
            <person name="Roudier F."/>
            <person name="Carbonero P."/>
            <person name="Paz-Ares J."/>
            <person name="Davis S.J."/>
            <person name="Pecinka A."/>
            <person name="Quesneville H."/>
            <person name="Colot V."/>
            <person name="Lysak M.A."/>
            <person name="Weigel D."/>
            <person name="Coupland G."/>
            <person name="Schneeberger K."/>
        </authorList>
    </citation>
    <scope>NUCLEOTIDE SEQUENCE [LARGE SCALE GENOMIC DNA]</scope>
    <source>
        <strain evidence="3">cv. Pajares</strain>
    </source>
</reference>
<organism evidence="2 3">
    <name type="scientific">Arabis alpina</name>
    <name type="common">Alpine rock-cress</name>
    <dbReference type="NCBI Taxonomy" id="50452"/>
    <lineage>
        <taxon>Eukaryota</taxon>
        <taxon>Viridiplantae</taxon>
        <taxon>Streptophyta</taxon>
        <taxon>Embryophyta</taxon>
        <taxon>Tracheophyta</taxon>
        <taxon>Spermatophyta</taxon>
        <taxon>Magnoliopsida</taxon>
        <taxon>eudicotyledons</taxon>
        <taxon>Gunneridae</taxon>
        <taxon>Pentapetalae</taxon>
        <taxon>rosids</taxon>
        <taxon>malvids</taxon>
        <taxon>Brassicales</taxon>
        <taxon>Brassicaceae</taxon>
        <taxon>Arabideae</taxon>
        <taxon>Arabis</taxon>
    </lineage>
</organism>
<dbReference type="Gramene" id="KFK33577">
    <property type="protein sequence ID" value="KFK33577"/>
    <property type="gene ID" value="AALP_AA5G031900"/>
</dbReference>
<evidence type="ECO:0000313" key="2">
    <source>
        <dbReference type="EMBL" id="KFK33577.1"/>
    </source>
</evidence>
<dbReference type="AlphaFoldDB" id="A0A087GUM5"/>
<dbReference type="Proteomes" id="UP000029120">
    <property type="component" value="Chromosome 5"/>
</dbReference>
<feature type="non-terminal residue" evidence="2">
    <location>
        <position position="134"/>
    </location>
</feature>
<sequence length="134" mass="15351">MAELIGGVALAELVRQLIKVSKKGYRCRDVAGNLAIMIGDILPTIREIQYSGVELSLQRQLQLRIFSETLEKCMKLAEKVLKCNRYDMVRQLYHSNKMEGLEKKISSFLRGPLLTHILVDIHHLRAASEVRFDQ</sequence>